<evidence type="ECO:0000259" key="3">
    <source>
        <dbReference type="Pfam" id="PF01052"/>
    </source>
</evidence>
<dbReference type="GO" id="GO:0050918">
    <property type="term" value="P:positive chemotaxis"/>
    <property type="evidence" value="ECO:0007669"/>
    <property type="project" value="TreeGrafter"/>
</dbReference>
<feature type="region of interest" description="Disordered" evidence="2">
    <location>
        <begin position="280"/>
        <end position="302"/>
    </location>
</feature>
<dbReference type="PRINTS" id="PR00956">
    <property type="entry name" value="FLGMOTORFLIN"/>
</dbReference>
<dbReference type="GO" id="GO:0009425">
    <property type="term" value="C:bacterial-type flagellum basal body"/>
    <property type="evidence" value="ECO:0007669"/>
    <property type="project" value="InterPro"/>
</dbReference>
<dbReference type="PANTHER" id="PTHR30034">
    <property type="entry name" value="FLAGELLAR MOTOR SWITCH PROTEIN FLIM"/>
    <property type="match status" value="1"/>
</dbReference>
<dbReference type="AlphaFoldDB" id="A0A5C5TVA6"/>
<dbReference type="SUPFAM" id="SSF101801">
    <property type="entry name" value="Surface presentation of antigens (SPOA)"/>
    <property type="match status" value="1"/>
</dbReference>
<dbReference type="PANTHER" id="PTHR30034:SF6">
    <property type="entry name" value="YOP PROTEINS TRANSLOCATION PROTEIN Q"/>
    <property type="match status" value="1"/>
</dbReference>
<keyword evidence="5" id="KW-1185">Reference proteome</keyword>
<accession>A0A5C5TVA6</accession>
<organism evidence="4 5">
    <name type="scientific">Luteimonas marina</name>
    <dbReference type="NCBI Taxonomy" id="488485"/>
    <lineage>
        <taxon>Bacteria</taxon>
        <taxon>Pseudomonadati</taxon>
        <taxon>Pseudomonadota</taxon>
        <taxon>Gammaproteobacteria</taxon>
        <taxon>Lysobacterales</taxon>
        <taxon>Lysobacteraceae</taxon>
        <taxon>Luteimonas</taxon>
    </lineage>
</organism>
<evidence type="ECO:0000256" key="1">
    <source>
        <dbReference type="ARBA" id="ARBA00009226"/>
    </source>
</evidence>
<dbReference type="GO" id="GO:0030254">
    <property type="term" value="P:protein secretion by the type III secretion system"/>
    <property type="evidence" value="ECO:0007669"/>
    <property type="project" value="InterPro"/>
</dbReference>
<dbReference type="OrthoDB" id="182173at2"/>
<gene>
    <name evidence="4" type="ORF">FQY83_15550</name>
</gene>
<dbReference type="NCBIfam" id="TIGR02551">
    <property type="entry name" value="SpaO_YscQ"/>
    <property type="match status" value="1"/>
</dbReference>
<proteinExistence type="inferred from homology"/>
<name>A0A5C5TVA6_9GAMM</name>
<evidence type="ECO:0000313" key="5">
    <source>
        <dbReference type="Proteomes" id="UP000319980"/>
    </source>
</evidence>
<feature type="domain" description="Flagellar motor switch protein FliN-like C-terminal" evidence="3">
    <location>
        <begin position="308"/>
        <end position="373"/>
    </location>
</feature>
<feature type="region of interest" description="Disordered" evidence="2">
    <location>
        <begin position="1"/>
        <end position="35"/>
    </location>
</feature>
<dbReference type="InterPro" id="IPR013385">
    <property type="entry name" value="T3SS_SpaO/YscQ/SpaO"/>
</dbReference>
<evidence type="ECO:0000313" key="4">
    <source>
        <dbReference type="EMBL" id="TWT18153.1"/>
    </source>
</evidence>
<dbReference type="GO" id="GO:0071978">
    <property type="term" value="P:bacterial-type flagellum-dependent swarming motility"/>
    <property type="evidence" value="ECO:0007669"/>
    <property type="project" value="TreeGrafter"/>
</dbReference>
<dbReference type="GO" id="GO:0003774">
    <property type="term" value="F:cytoskeletal motor activity"/>
    <property type="evidence" value="ECO:0007669"/>
    <property type="project" value="InterPro"/>
</dbReference>
<dbReference type="Pfam" id="PF01052">
    <property type="entry name" value="FliMN_C"/>
    <property type="match status" value="1"/>
</dbReference>
<dbReference type="InterPro" id="IPR001172">
    <property type="entry name" value="FliN_T3SS_HrcQb"/>
</dbReference>
<dbReference type="RefSeq" id="WP_146388893.1">
    <property type="nucleotide sequence ID" value="NZ_VOHK01000007.1"/>
</dbReference>
<dbReference type="EMBL" id="VOHK01000007">
    <property type="protein sequence ID" value="TWT18153.1"/>
    <property type="molecule type" value="Genomic_DNA"/>
</dbReference>
<evidence type="ECO:0000256" key="2">
    <source>
        <dbReference type="SAM" id="MobiDB-lite"/>
    </source>
</evidence>
<dbReference type="InterPro" id="IPR001543">
    <property type="entry name" value="FliN-like_C"/>
</dbReference>
<protein>
    <submittedName>
        <fullName evidence="4">YscQ/HrcQ family type III secretion apparatus protein</fullName>
    </submittedName>
</protein>
<sequence>MADPAKQKPARKSPARAAPRKAATPPPVREAHPLRGRVPMLSTTQAAALRGFFSASQGWTLRDNGLLQFMPGKPAPAAQTFELEAEGSRVGLSLQAAPQAGGPHWSDYQGRSRVLAWSLAHEAQLMRLSEAFGVVLTPLAEPGEAPADADAQLWLDFIVDEEPAEGSASRMPSLQGALRVPATWTERLLERADPPYDDAPQPLGRWRDLGVPVSLQWRIAPLPFAEFSSLQPGDVLVAGRRSQPPQAEAVAGRLAWPLAPVAGGWQVGGAPRHLQTVVQEPSPMNDNTRDADDAGGAASPADADALARQLPVEISFELGRSELRVGELSSLQPGYVFPLAAPLEGANVTIRANGQAVGQGEVVAVGDTLGVRLLWWN</sequence>
<dbReference type="Proteomes" id="UP000319980">
    <property type="component" value="Unassembled WGS sequence"/>
</dbReference>
<comment type="caution">
    <text evidence="4">The sequence shown here is derived from an EMBL/GenBank/DDBJ whole genome shotgun (WGS) entry which is preliminary data.</text>
</comment>
<dbReference type="Gene3D" id="2.30.330.10">
    <property type="entry name" value="SpoA-like"/>
    <property type="match status" value="1"/>
</dbReference>
<comment type="similarity">
    <text evidence="1">Belongs to the FliN/MopA/SpaO family.</text>
</comment>
<reference evidence="4 5" key="1">
    <citation type="journal article" date="2008" name="Int. J. Syst. Evol. Microbiol.">
        <title>Luteimonas marina sp. nov., isolated from seawater.</title>
        <authorList>
            <person name="Baik K.S."/>
            <person name="Park S.C."/>
            <person name="Kim M.S."/>
            <person name="Kim E.M."/>
            <person name="Park C."/>
            <person name="Chun J."/>
            <person name="Seong C.N."/>
        </authorList>
    </citation>
    <scope>NUCLEOTIDE SEQUENCE [LARGE SCALE GENOMIC DNA]</scope>
    <source>
        <strain evidence="4 5">FR1330</strain>
    </source>
</reference>
<dbReference type="InterPro" id="IPR036429">
    <property type="entry name" value="SpoA-like_sf"/>
</dbReference>